<comment type="caution">
    <text evidence="16">The sequence shown here is derived from an EMBL/GenBank/DDBJ whole genome shotgun (WGS) entry which is preliminary data.</text>
</comment>
<keyword evidence="6 14" id="KW-0349">Heme</keyword>
<feature type="transmembrane region" description="Helical" evidence="14">
    <location>
        <begin position="115"/>
        <end position="136"/>
    </location>
</feature>
<sequence length="178" mass="20110">MSQTAPENRSSAVAIRTVVALVVVALGVWALFHVNPADAYLWVKSLHVIAVIAWMAGMLYLPRLFVYHTAAKPGSETSETFKVMEKRLLRFIINPAMIVTWIAGLWMAWEIYGFQGGWLHAKLLLVVLMSGLHGYLSKSTRLFAEDRNIRSAKHWRIINEVPTVLMILIVILVIVKPF</sequence>
<feature type="transmembrane region" description="Helical" evidence="14">
    <location>
        <begin position="12"/>
        <end position="34"/>
    </location>
</feature>
<comment type="function">
    <text evidence="14 15">Catalyzes the oxidation of protoporphyrinogen IX to protoporphyrin IX.</text>
</comment>
<keyword evidence="5 14" id="KW-1003">Cell membrane</keyword>
<keyword evidence="9 14" id="KW-1133">Transmembrane helix</keyword>
<feature type="transmembrane region" description="Helical" evidence="14">
    <location>
        <begin position="46"/>
        <end position="67"/>
    </location>
</feature>
<evidence type="ECO:0000313" key="16">
    <source>
        <dbReference type="EMBL" id="HHV70004.1"/>
    </source>
</evidence>
<dbReference type="NCBIfam" id="TIGR00701">
    <property type="entry name" value="protoporphyrinogen oxidase HemJ"/>
    <property type="match status" value="1"/>
</dbReference>
<evidence type="ECO:0000256" key="14">
    <source>
        <dbReference type="HAMAP-Rule" id="MF_02239"/>
    </source>
</evidence>
<evidence type="ECO:0000256" key="3">
    <source>
        <dbReference type="ARBA" id="ARBA00006501"/>
    </source>
</evidence>
<evidence type="ECO:0000256" key="4">
    <source>
        <dbReference type="ARBA" id="ARBA00017504"/>
    </source>
</evidence>
<dbReference type="EMBL" id="DUMN01000587">
    <property type="protein sequence ID" value="HHV70004.1"/>
    <property type="molecule type" value="Genomic_DNA"/>
</dbReference>
<feature type="transmembrane region" description="Helical" evidence="14">
    <location>
        <begin position="88"/>
        <end position="109"/>
    </location>
</feature>
<comment type="similarity">
    <text evidence="3 14 15">Belongs to the HemJ family.</text>
</comment>
<dbReference type="GO" id="GO:0070818">
    <property type="term" value="F:protoporphyrinogen oxidase activity"/>
    <property type="evidence" value="ECO:0007669"/>
    <property type="project" value="UniProtKB-UniRule"/>
</dbReference>
<dbReference type="HAMAP" id="MF_02239">
    <property type="entry name" value="HemJ"/>
    <property type="match status" value="1"/>
</dbReference>
<dbReference type="GO" id="GO:0046872">
    <property type="term" value="F:metal ion binding"/>
    <property type="evidence" value="ECO:0007669"/>
    <property type="project" value="UniProtKB-KW"/>
</dbReference>
<dbReference type="GO" id="GO:0006782">
    <property type="term" value="P:protoporphyrinogen IX biosynthetic process"/>
    <property type="evidence" value="ECO:0007669"/>
    <property type="project" value="UniProtKB-UniRule"/>
</dbReference>
<evidence type="ECO:0000256" key="10">
    <source>
        <dbReference type="ARBA" id="ARBA00023002"/>
    </source>
</evidence>
<evidence type="ECO:0000256" key="12">
    <source>
        <dbReference type="ARBA" id="ARBA00023136"/>
    </source>
</evidence>
<reference evidence="16 17" key="1">
    <citation type="journal article" date="2020" name="Biotechnol. Biofuels">
        <title>New insights from the biogas microbiome by comprehensive genome-resolved metagenomics of nearly 1600 species originating from multiple anaerobic digesters.</title>
        <authorList>
            <person name="Campanaro S."/>
            <person name="Treu L."/>
            <person name="Rodriguez-R L.M."/>
            <person name="Kovalovszki A."/>
            <person name="Ziels R.M."/>
            <person name="Maus I."/>
            <person name="Zhu X."/>
            <person name="Kougias P.G."/>
            <person name="Basile A."/>
            <person name="Luo G."/>
            <person name="Schluter A."/>
            <person name="Konstantinidis K.T."/>
            <person name="Angelidaki I."/>
        </authorList>
    </citation>
    <scope>NUCLEOTIDE SEQUENCE [LARGE SCALE GENOMIC DNA]</scope>
    <source>
        <strain evidence="16">AS04akNAM_66</strain>
    </source>
</reference>
<dbReference type="RefSeq" id="WP_278502689.1">
    <property type="nucleotide sequence ID" value="NZ_CP122438.1"/>
</dbReference>
<feature type="binding site" description="axial binding residue" evidence="14">
    <location>
        <position position="122"/>
    </location>
    <ligand>
        <name>heme</name>
        <dbReference type="ChEBI" id="CHEBI:30413"/>
    </ligand>
    <ligandPart>
        <name>Fe</name>
        <dbReference type="ChEBI" id="CHEBI:18248"/>
    </ligandPart>
</feature>
<dbReference type="GO" id="GO:0005886">
    <property type="term" value="C:plasma membrane"/>
    <property type="evidence" value="ECO:0007669"/>
    <property type="project" value="UniProtKB-SubCell"/>
</dbReference>
<comment type="subcellular location">
    <subcellularLocation>
        <location evidence="1 14">Cell membrane</location>
        <topology evidence="1 14">Multi-pass membrane protein</topology>
    </subcellularLocation>
</comment>
<dbReference type="PANTHER" id="PTHR40255:SF1">
    <property type="entry name" value="PROTOPORPHYRINOGEN IX OXIDASE"/>
    <property type="match status" value="1"/>
</dbReference>
<evidence type="ECO:0000256" key="5">
    <source>
        <dbReference type="ARBA" id="ARBA00022475"/>
    </source>
</evidence>
<name>A0A7V6PFG6_9HYPH</name>
<organism evidence="16 17">
    <name type="scientific">Brucella intermedia</name>
    <dbReference type="NCBI Taxonomy" id="94625"/>
    <lineage>
        <taxon>Bacteria</taxon>
        <taxon>Pseudomonadati</taxon>
        <taxon>Pseudomonadota</taxon>
        <taxon>Alphaproteobacteria</taxon>
        <taxon>Hyphomicrobiales</taxon>
        <taxon>Brucellaceae</taxon>
        <taxon>Brucella/Ochrobactrum group</taxon>
        <taxon>Brucella</taxon>
    </lineage>
</organism>
<dbReference type="AlphaFoldDB" id="A0A7V6PFG6"/>
<feature type="transmembrane region" description="Helical" evidence="14">
    <location>
        <begin position="157"/>
        <end position="175"/>
    </location>
</feature>
<comment type="subunit">
    <text evidence="14">Homodimer.</text>
</comment>
<dbReference type="Proteomes" id="UP000551563">
    <property type="component" value="Unassembled WGS sequence"/>
</dbReference>
<proteinExistence type="inferred from homology"/>
<feature type="binding site" description="axial binding residue" evidence="14">
    <location>
        <position position="47"/>
    </location>
    <ligand>
        <name>heme</name>
        <dbReference type="ChEBI" id="CHEBI:30413"/>
    </ligand>
    <ligandPart>
        <name>Fe</name>
        <dbReference type="ChEBI" id="CHEBI:18248"/>
    </ligandPart>
</feature>
<accession>A0A7V6PFG6</accession>
<dbReference type="EC" id="1.3.99.-" evidence="14 15"/>
<evidence type="ECO:0000313" key="17">
    <source>
        <dbReference type="Proteomes" id="UP000551563"/>
    </source>
</evidence>
<evidence type="ECO:0000256" key="11">
    <source>
        <dbReference type="ARBA" id="ARBA00023004"/>
    </source>
</evidence>
<keyword evidence="11 14" id="KW-0408">Iron</keyword>
<comment type="cofactor">
    <cofactor evidence="14 15">
        <name>heme b</name>
        <dbReference type="ChEBI" id="CHEBI:60344"/>
    </cofactor>
    <text evidence="14 15">Binds 1 heme b (iron(II)-protoporphyrin IX) group per subunit.</text>
</comment>
<dbReference type="PIRSF" id="PIRSF004638">
    <property type="entry name" value="UCP004638"/>
    <property type="match status" value="1"/>
</dbReference>
<evidence type="ECO:0000256" key="8">
    <source>
        <dbReference type="ARBA" id="ARBA00022723"/>
    </source>
</evidence>
<comment type="catalytic activity">
    <reaction evidence="13 14 15">
        <text>protoporphyrinogen IX + 3 A = protoporphyrin IX + 3 AH2</text>
        <dbReference type="Rhea" id="RHEA:62000"/>
        <dbReference type="ChEBI" id="CHEBI:13193"/>
        <dbReference type="ChEBI" id="CHEBI:17499"/>
        <dbReference type="ChEBI" id="CHEBI:57306"/>
        <dbReference type="ChEBI" id="CHEBI:57307"/>
    </reaction>
</comment>
<dbReference type="PANTHER" id="PTHR40255">
    <property type="entry name" value="UPF0093 MEMBRANE PROTEIN SLR1790"/>
    <property type="match status" value="1"/>
</dbReference>
<keyword evidence="7 14" id="KW-0812">Transmembrane</keyword>
<evidence type="ECO:0000256" key="9">
    <source>
        <dbReference type="ARBA" id="ARBA00022989"/>
    </source>
</evidence>
<comment type="pathway">
    <text evidence="2 14 15">Porphyrin-containing compound metabolism; protoporphyrin-IX biosynthesis; protoporphyrin-IX from protoporphyrinogen-IX: step 1/1.</text>
</comment>
<dbReference type="InterPro" id="IPR005265">
    <property type="entry name" value="HemJ-like"/>
</dbReference>
<keyword evidence="12 14" id="KW-0472">Membrane</keyword>
<dbReference type="Pfam" id="PF03653">
    <property type="entry name" value="UPF0093"/>
    <property type="match status" value="1"/>
</dbReference>
<evidence type="ECO:0000256" key="2">
    <source>
        <dbReference type="ARBA" id="ARBA00005073"/>
    </source>
</evidence>
<evidence type="ECO:0000256" key="1">
    <source>
        <dbReference type="ARBA" id="ARBA00004651"/>
    </source>
</evidence>
<evidence type="ECO:0000256" key="7">
    <source>
        <dbReference type="ARBA" id="ARBA00022692"/>
    </source>
</evidence>
<evidence type="ECO:0000256" key="15">
    <source>
        <dbReference type="PIRNR" id="PIRNR004638"/>
    </source>
</evidence>
<evidence type="ECO:0000256" key="13">
    <source>
        <dbReference type="ARBA" id="ARBA00048390"/>
    </source>
</evidence>
<dbReference type="UniPathway" id="UPA00251">
    <property type="reaction ID" value="UER00324"/>
</dbReference>
<evidence type="ECO:0000256" key="6">
    <source>
        <dbReference type="ARBA" id="ARBA00022617"/>
    </source>
</evidence>
<gene>
    <name evidence="16" type="primary">hemJ</name>
    <name evidence="16" type="ORF">GXX48_20575</name>
</gene>
<protein>
    <recommendedName>
        <fullName evidence="4 14">Protoporphyrinogen IX oxidase</fullName>
        <shortName evidence="14">PPO</shortName>
        <ecNumber evidence="14 15">1.3.99.-</ecNumber>
    </recommendedName>
</protein>
<keyword evidence="8 14" id="KW-0479">Metal-binding</keyword>
<keyword evidence="10 14" id="KW-0560">Oxidoreductase</keyword>